<dbReference type="InterPro" id="IPR015867">
    <property type="entry name" value="N-reg_PII/ATP_PRibTrfase_C"/>
</dbReference>
<protein>
    <submittedName>
        <fullName evidence="2">Divalent-cation tolerance protein CutA</fullName>
    </submittedName>
</protein>
<dbReference type="EMBL" id="LR215973">
    <property type="protein sequence ID" value="VFB00141.1"/>
    <property type="molecule type" value="Genomic_DNA"/>
</dbReference>
<dbReference type="AlphaFoldDB" id="A0A4U8W234"/>
<dbReference type="GO" id="GO:0010038">
    <property type="term" value="P:response to metal ion"/>
    <property type="evidence" value="ECO:0007669"/>
    <property type="project" value="InterPro"/>
</dbReference>
<evidence type="ECO:0000313" key="2">
    <source>
        <dbReference type="EMBL" id="VFB00141.1"/>
    </source>
</evidence>
<accession>A0A4U8W234</accession>
<proteinExistence type="inferred from homology"/>
<reference evidence="2 3" key="1">
    <citation type="submission" date="2019-02" db="EMBL/GenBank/DDBJ databases">
        <authorList>
            <consortium name="Pathogen Informatics"/>
        </authorList>
    </citation>
    <scope>NUCLEOTIDE SEQUENCE [LARGE SCALE GENOMIC DNA]</scope>
    <source>
        <strain evidence="2 3">3012STDY6756504</strain>
    </source>
</reference>
<evidence type="ECO:0000313" key="3">
    <source>
        <dbReference type="Proteomes" id="UP000290439"/>
    </source>
</evidence>
<dbReference type="GO" id="GO:0005507">
    <property type="term" value="F:copper ion binding"/>
    <property type="evidence" value="ECO:0007669"/>
    <property type="project" value="TreeGrafter"/>
</dbReference>
<dbReference type="Proteomes" id="UP000290439">
    <property type="component" value="Chromosome"/>
</dbReference>
<comment type="similarity">
    <text evidence="1">Belongs to the CutA family.</text>
</comment>
<sequence length="115" mass="12745">MPDMSEEIVDVSITANDPEWLAEFTRNLITDRLAACGNIISGVRSIYRWNDAVHANGENLVILHTRRSLVGAIIERADAEHADETPQVLAVPVVQAHPGYRQWVLDSTLETTLLA</sequence>
<dbReference type="PANTHER" id="PTHR23419:SF8">
    <property type="entry name" value="FI09726P"/>
    <property type="match status" value="1"/>
</dbReference>
<dbReference type="PANTHER" id="PTHR23419">
    <property type="entry name" value="DIVALENT CATION TOLERANCE CUTA-RELATED"/>
    <property type="match status" value="1"/>
</dbReference>
<dbReference type="Pfam" id="PF03091">
    <property type="entry name" value="CutA1"/>
    <property type="match status" value="1"/>
</dbReference>
<dbReference type="InterPro" id="IPR004323">
    <property type="entry name" value="Ion_tolerance_CutA"/>
</dbReference>
<evidence type="ECO:0000256" key="1">
    <source>
        <dbReference type="ARBA" id="ARBA00010169"/>
    </source>
</evidence>
<name>A0A4U8W234_9NOCA</name>
<dbReference type="InterPro" id="IPR011322">
    <property type="entry name" value="N-reg_PII-like_a/b"/>
</dbReference>
<dbReference type="Gene3D" id="3.30.70.120">
    <property type="match status" value="1"/>
</dbReference>
<dbReference type="SUPFAM" id="SSF54913">
    <property type="entry name" value="GlnB-like"/>
    <property type="match status" value="1"/>
</dbReference>
<organism evidence="2 3">
    <name type="scientific">Nocardia cyriacigeorgica</name>
    <dbReference type="NCBI Taxonomy" id="135487"/>
    <lineage>
        <taxon>Bacteria</taxon>
        <taxon>Bacillati</taxon>
        <taxon>Actinomycetota</taxon>
        <taxon>Actinomycetes</taxon>
        <taxon>Mycobacteriales</taxon>
        <taxon>Nocardiaceae</taxon>
        <taxon>Nocardia</taxon>
    </lineage>
</organism>
<gene>
    <name evidence="2" type="primary">cutA</name>
    <name evidence="2" type="ORF">NCTC10797_03933</name>
</gene>